<comment type="similarity">
    <text evidence="2 8">Belongs to the eukaryotic diacylglycerol kinase family.</text>
</comment>
<dbReference type="PROSITE" id="PS50146">
    <property type="entry name" value="DAGK"/>
    <property type="match status" value="1"/>
</dbReference>
<evidence type="ECO:0000313" key="12">
    <source>
        <dbReference type="Proteomes" id="UP000183832"/>
    </source>
</evidence>
<protein>
    <recommendedName>
        <fullName evidence="8">Diacylglycerol kinase</fullName>
        <shortName evidence="8">DAG kinase</shortName>
        <ecNumber evidence="8">2.7.1.107</ecNumber>
    </recommendedName>
</protein>
<keyword evidence="4" id="KW-0677">Repeat</keyword>
<evidence type="ECO:0000256" key="4">
    <source>
        <dbReference type="ARBA" id="ARBA00022737"/>
    </source>
</evidence>
<comment type="catalytic activity">
    <reaction evidence="1 8">
        <text>a 1,2-diacyl-sn-glycerol + ATP = a 1,2-diacyl-sn-glycero-3-phosphate + ADP + H(+)</text>
        <dbReference type="Rhea" id="RHEA:10272"/>
        <dbReference type="ChEBI" id="CHEBI:15378"/>
        <dbReference type="ChEBI" id="CHEBI:17815"/>
        <dbReference type="ChEBI" id="CHEBI:30616"/>
        <dbReference type="ChEBI" id="CHEBI:58608"/>
        <dbReference type="ChEBI" id="CHEBI:456216"/>
        <dbReference type="EC" id="2.7.1.107"/>
    </reaction>
</comment>
<dbReference type="InterPro" id="IPR000756">
    <property type="entry name" value="Diacylglycerol_kin_accessory"/>
</dbReference>
<dbReference type="AlphaFoldDB" id="A0A1J1IAY0"/>
<keyword evidence="3 8" id="KW-0808">Transferase</keyword>
<name>A0A1J1IAY0_9DIPT</name>
<dbReference type="EC" id="2.7.1.107" evidence="8"/>
<dbReference type="PANTHER" id="PTHR11255">
    <property type="entry name" value="DIACYLGLYCEROL KINASE"/>
    <property type="match status" value="1"/>
</dbReference>
<dbReference type="SMART" id="SM00046">
    <property type="entry name" value="DAGKc"/>
    <property type="match status" value="1"/>
</dbReference>
<dbReference type="Pfam" id="PF00609">
    <property type="entry name" value="DAGK_acc"/>
    <property type="match status" value="2"/>
</dbReference>
<accession>A0A1J1IAY0</accession>
<gene>
    <name evidence="11" type="ORF">CLUMA_CG009936</name>
</gene>
<evidence type="ECO:0000259" key="9">
    <source>
        <dbReference type="PROSITE" id="PS50081"/>
    </source>
</evidence>
<dbReference type="GO" id="GO:0016020">
    <property type="term" value="C:membrane"/>
    <property type="evidence" value="ECO:0007669"/>
    <property type="project" value="TreeGrafter"/>
</dbReference>
<dbReference type="GO" id="GO:0004143">
    <property type="term" value="F:ATP-dependent diacylglycerol kinase activity"/>
    <property type="evidence" value="ECO:0007669"/>
    <property type="project" value="UniProtKB-EC"/>
</dbReference>
<dbReference type="SMART" id="SM00045">
    <property type="entry name" value="DAGKa"/>
    <property type="match status" value="1"/>
</dbReference>
<dbReference type="Proteomes" id="UP000183832">
    <property type="component" value="Unassembled WGS sequence"/>
</dbReference>
<dbReference type="InterPro" id="IPR037607">
    <property type="entry name" value="DGK"/>
</dbReference>
<evidence type="ECO:0000256" key="3">
    <source>
        <dbReference type="ARBA" id="ARBA00022679"/>
    </source>
</evidence>
<dbReference type="InterPro" id="IPR002219">
    <property type="entry name" value="PKC_DAG/PE"/>
</dbReference>
<evidence type="ECO:0000256" key="7">
    <source>
        <dbReference type="ARBA" id="ARBA00022840"/>
    </source>
</evidence>
<keyword evidence="5 8" id="KW-0547">Nucleotide-binding</keyword>
<dbReference type="Pfam" id="PF00781">
    <property type="entry name" value="DAGK_cat"/>
    <property type="match status" value="1"/>
</dbReference>
<dbReference type="STRING" id="568069.A0A1J1IAY0"/>
<dbReference type="InterPro" id="IPR001206">
    <property type="entry name" value="Diacylglycerol_kinase_cat_dom"/>
</dbReference>
<reference evidence="11 12" key="1">
    <citation type="submission" date="2015-04" db="EMBL/GenBank/DDBJ databases">
        <authorList>
            <person name="Syromyatnikov M.Y."/>
            <person name="Popov V.N."/>
        </authorList>
    </citation>
    <scope>NUCLEOTIDE SEQUENCE [LARGE SCALE GENOMIC DNA]</scope>
</reference>
<proteinExistence type="inferred from homology"/>
<feature type="non-terminal residue" evidence="11">
    <location>
        <position position="1"/>
    </location>
</feature>
<dbReference type="GO" id="GO:0005524">
    <property type="term" value="F:ATP binding"/>
    <property type="evidence" value="ECO:0007669"/>
    <property type="project" value="UniProtKB-KW"/>
</dbReference>
<dbReference type="PANTHER" id="PTHR11255:SF118">
    <property type="entry name" value="DIACYLGLYCEROL KINASE EPSILON"/>
    <property type="match status" value="1"/>
</dbReference>
<organism evidence="11 12">
    <name type="scientific">Clunio marinus</name>
    <dbReference type="NCBI Taxonomy" id="568069"/>
    <lineage>
        <taxon>Eukaryota</taxon>
        <taxon>Metazoa</taxon>
        <taxon>Ecdysozoa</taxon>
        <taxon>Arthropoda</taxon>
        <taxon>Hexapoda</taxon>
        <taxon>Insecta</taxon>
        <taxon>Pterygota</taxon>
        <taxon>Neoptera</taxon>
        <taxon>Endopterygota</taxon>
        <taxon>Diptera</taxon>
        <taxon>Nematocera</taxon>
        <taxon>Chironomoidea</taxon>
        <taxon>Chironomidae</taxon>
        <taxon>Clunio</taxon>
    </lineage>
</organism>
<dbReference type="InterPro" id="IPR016064">
    <property type="entry name" value="NAD/diacylglycerol_kinase_sf"/>
</dbReference>
<dbReference type="OrthoDB" id="242257at2759"/>
<dbReference type="PROSITE" id="PS50081">
    <property type="entry name" value="ZF_DAG_PE_2"/>
    <property type="match status" value="1"/>
</dbReference>
<evidence type="ECO:0000256" key="5">
    <source>
        <dbReference type="ARBA" id="ARBA00022741"/>
    </source>
</evidence>
<dbReference type="CDD" id="cd20805">
    <property type="entry name" value="C1_DGK_rpt2"/>
    <property type="match status" value="1"/>
</dbReference>
<evidence type="ECO:0000256" key="1">
    <source>
        <dbReference type="ARBA" id="ARBA00001383"/>
    </source>
</evidence>
<evidence type="ECO:0000259" key="10">
    <source>
        <dbReference type="PROSITE" id="PS50146"/>
    </source>
</evidence>
<feature type="domain" description="Phorbol-ester/DAG-type" evidence="9">
    <location>
        <begin position="104"/>
        <end position="155"/>
    </location>
</feature>
<dbReference type="SUPFAM" id="SSF111331">
    <property type="entry name" value="NAD kinase/diacylglycerol kinase-like"/>
    <property type="match status" value="1"/>
</dbReference>
<evidence type="ECO:0000256" key="6">
    <source>
        <dbReference type="ARBA" id="ARBA00022777"/>
    </source>
</evidence>
<keyword evidence="6 8" id="KW-0418">Kinase</keyword>
<sequence length="468" mass="52676">AIYVGKNKKALQEVEKVLKKTSKLRTALALKALALKGLGREKESQVLIEDLERTEPDDNSFAQGFTCAYCGVACDKATCAKIADKKFKCKQQRERKEVKASEFTHLFIKGNLTNSSCKNCKKDIKNVHKPGIHGVRCCWCHESFHDECTSLDRNCDFGKYQEFVIPPFSVKACRTRKAPKLHLKEISAIPHWKNWQPLIVIANIKSGSSEADSVANLFRSILNPIQIISMTSYGPAEALEIVKVNLKVSVAICPIGTGNDLSRVMGWGSEIDSNDLLTPDNLIDKMRRAKEAQLDRWLLEIKYDNRSVITRRLHLNKKMFMYNYFSLGVDALVTLNFHKARESAFYVIKNDNRVNLPELQAVVVLNIDSWGAGVKLIEMTKENDKTFGLLHSTSDGYVEVLGVSSSFHIAQLQVGLTKPLKLGRAKEVKIKVKARCPVQADGEPWLEYPCEFKITSHSQAKMLKCVKD</sequence>
<dbReference type="EMBL" id="CVRI01000044">
    <property type="protein sequence ID" value="CRK96890.1"/>
    <property type="molecule type" value="Genomic_DNA"/>
</dbReference>
<evidence type="ECO:0000256" key="2">
    <source>
        <dbReference type="ARBA" id="ARBA00009280"/>
    </source>
</evidence>
<keyword evidence="7 8" id="KW-0067">ATP-binding</keyword>
<dbReference type="Gene3D" id="3.30.60.20">
    <property type="match status" value="1"/>
</dbReference>
<dbReference type="GO" id="GO:0007200">
    <property type="term" value="P:phospholipase C-activating G protein-coupled receptor signaling pathway"/>
    <property type="evidence" value="ECO:0007669"/>
    <property type="project" value="InterPro"/>
</dbReference>
<feature type="domain" description="DAGKc" evidence="10">
    <location>
        <begin position="247"/>
        <end position="303"/>
    </location>
</feature>
<keyword evidence="12" id="KW-1185">Reference proteome</keyword>
<dbReference type="Gene3D" id="2.60.200.40">
    <property type="match status" value="1"/>
</dbReference>
<evidence type="ECO:0000256" key="8">
    <source>
        <dbReference type="RuleBase" id="RU361128"/>
    </source>
</evidence>
<evidence type="ECO:0000313" key="11">
    <source>
        <dbReference type="EMBL" id="CRK96890.1"/>
    </source>
</evidence>